<evidence type="ECO:0000256" key="10">
    <source>
        <dbReference type="ARBA" id="ARBA00093548"/>
    </source>
</evidence>
<comment type="subcellular location">
    <subcellularLocation>
        <location evidence="1">Cell outer membrane</location>
    </subcellularLocation>
</comment>
<evidence type="ECO:0000256" key="11">
    <source>
        <dbReference type="SAM" id="SignalP"/>
    </source>
</evidence>
<dbReference type="AlphaFoldDB" id="A0A485BC01"/>
<protein>
    <recommendedName>
        <fullName evidence="3">Translocation and assembly module subunit TamA</fullName>
    </recommendedName>
    <alternativeName>
        <fullName evidence="9">Autotransporter assembly factor TamA</fullName>
    </alternativeName>
</protein>
<evidence type="ECO:0000256" key="4">
    <source>
        <dbReference type="ARBA" id="ARBA00022452"/>
    </source>
</evidence>
<evidence type="ECO:0000313" key="14">
    <source>
        <dbReference type="Proteomes" id="UP000401081"/>
    </source>
</evidence>
<comment type="subunit">
    <text evidence="10">Interacts with TamB to form the translocation and assembly module (TAM).</text>
</comment>
<keyword evidence="14" id="KW-1185">Reference proteome</keyword>
<feature type="signal peptide" evidence="11">
    <location>
        <begin position="1"/>
        <end position="21"/>
    </location>
</feature>
<evidence type="ECO:0000256" key="5">
    <source>
        <dbReference type="ARBA" id="ARBA00022692"/>
    </source>
</evidence>
<reference evidence="13 14" key="1">
    <citation type="submission" date="2019-03" db="EMBL/GenBank/DDBJ databases">
        <authorList>
            <consortium name="Pathogen Informatics"/>
        </authorList>
    </citation>
    <scope>NUCLEOTIDE SEQUENCE [LARGE SCALE GENOMIC DNA]</scope>
    <source>
        <strain evidence="13 14">NCTC12993</strain>
    </source>
</reference>
<dbReference type="InterPro" id="IPR035243">
    <property type="entry name" value="TamA_POTRA_Dom_1"/>
</dbReference>
<evidence type="ECO:0000313" key="13">
    <source>
        <dbReference type="EMBL" id="VFS70311.1"/>
    </source>
</evidence>
<keyword evidence="8" id="KW-0998">Cell outer membrane</keyword>
<proteinExistence type="inferred from homology"/>
<feature type="chain" id="PRO_5019847979" description="Translocation and assembly module subunit TamA" evidence="11">
    <location>
        <begin position="22"/>
        <end position="296"/>
    </location>
</feature>
<evidence type="ECO:0000256" key="2">
    <source>
        <dbReference type="ARBA" id="ARBA00010248"/>
    </source>
</evidence>
<keyword evidence="7" id="KW-0472">Membrane</keyword>
<feature type="domain" description="POTRA" evidence="12">
    <location>
        <begin position="187"/>
        <end position="263"/>
    </location>
</feature>
<evidence type="ECO:0000259" key="12">
    <source>
        <dbReference type="PROSITE" id="PS51779"/>
    </source>
</evidence>
<dbReference type="PROSITE" id="PS51779">
    <property type="entry name" value="POTRA"/>
    <property type="match status" value="1"/>
</dbReference>
<dbReference type="Proteomes" id="UP000401081">
    <property type="component" value="Unassembled WGS sequence"/>
</dbReference>
<dbReference type="FunFam" id="3.10.20.310:FF:000008">
    <property type="entry name" value="Outer membrane protein, OMP85 family"/>
    <property type="match status" value="1"/>
</dbReference>
<evidence type="ECO:0000256" key="7">
    <source>
        <dbReference type="ARBA" id="ARBA00023136"/>
    </source>
</evidence>
<dbReference type="GO" id="GO:0009279">
    <property type="term" value="C:cell outer membrane"/>
    <property type="evidence" value="ECO:0007669"/>
    <property type="project" value="UniProtKB-SubCell"/>
</dbReference>
<organism evidence="13 14">
    <name type="scientific">Kluyvera cryocrescens</name>
    <name type="common">Kluyvera citrophila</name>
    <dbReference type="NCBI Taxonomy" id="580"/>
    <lineage>
        <taxon>Bacteria</taxon>
        <taxon>Pseudomonadati</taxon>
        <taxon>Pseudomonadota</taxon>
        <taxon>Gammaproteobacteria</taxon>
        <taxon>Enterobacterales</taxon>
        <taxon>Enterobacteriaceae</taxon>
        <taxon>Kluyvera</taxon>
    </lineage>
</organism>
<dbReference type="Gene3D" id="3.10.20.310">
    <property type="entry name" value="membrane protein fhac"/>
    <property type="match status" value="3"/>
</dbReference>
<evidence type="ECO:0000256" key="8">
    <source>
        <dbReference type="ARBA" id="ARBA00023237"/>
    </source>
</evidence>
<dbReference type="EMBL" id="CAADJD010000021">
    <property type="protein sequence ID" value="VFS70311.1"/>
    <property type="molecule type" value="Genomic_DNA"/>
</dbReference>
<dbReference type="Pfam" id="PF07244">
    <property type="entry name" value="POTRA"/>
    <property type="match status" value="1"/>
</dbReference>
<dbReference type="InterPro" id="IPR010827">
    <property type="entry name" value="BamA/TamA_POTRA"/>
</dbReference>
<keyword evidence="4" id="KW-1134">Transmembrane beta strand</keyword>
<evidence type="ECO:0000256" key="6">
    <source>
        <dbReference type="ARBA" id="ARBA00022729"/>
    </source>
</evidence>
<name>A0A485BC01_KLUCR</name>
<evidence type="ECO:0000256" key="9">
    <source>
        <dbReference type="ARBA" id="ARBA00033063"/>
    </source>
</evidence>
<dbReference type="Pfam" id="PF17243">
    <property type="entry name" value="POTRA_TamA_1"/>
    <property type="match status" value="1"/>
</dbReference>
<gene>
    <name evidence="13" type="ORF">NCTC12993_04348</name>
</gene>
<dbReference type="InterPro" id="IPR034746">
    <property type="entry name" value="POTRA"/>
</dbReference>
<comment type="similarity">
    <text evidence="2">Belongs to the TamA family.</text>
</comment>
<evidence type="ECO:0000256" key="1">
    <source>
        <dbReference type="ARBA" id="ARBA00004442"/>
    </source>
</evidence>
<accession>A0A485BC01</accession>
<keyword evidence="5" id="KW-0812">Transmembrane</keyword>
<sequence length="296" mass="33209">MRQIRQLCLVSLLLTSGVASAASIRLQVEGLSGELQKNVRAQLSTIDSDEVTPDRRFRARVDDAIREGLKALGYYEPTIDFELKPPPAKGRQVLLAKVTPGEPVLIGGTDVILRGGARDDRDYLDLLKTRPKIGSVLNHSDYDHFKSSLTSVSLRKGYFDSEFKKSQLGIALERRQAFWDIDYDSGQRYRFGDVTFEGSQIREEYLQHLVPFKKGDYYQSSDLAELNRRLSATGWFNSVVVAPEFDKSRETKVLPLHGVVSPRSENTVELGGGYSTDVGPRVKASWKKTVGKLLWP</sequence>
<keyword evidence="6 11" id="KW-0732">Signal</keyword>
<evidence type="ECO:0000256" key="3">
    <source>
        <dbReference type="ARBA" id="ARBA00015419"/>
    </source>
</evidence>